<dbReference type="Proteomes" id="UP000799118">
    <property type="component" value="Unassembled WGS sequence"/>
</dbReference>
<dbReference type="AlphaFoldDB" id="A0A6A4HFN0"/>
<name>A0A6A4HFN0_9AGAR</name>
<protein>
    <submittedName>
        <fullName evidence="1">Uncharacterized protein</fullName>
    </submittedName>
</protein>
<gene>
    <name evidence="1" type="ORF">BT96DRAFT_996633</name>
</gene>
<organism evidence="1 2">
    <name type="scientific">Gymnopus androsaceus JB14</name>
    <dbReference type="NCBI Taxonomy" id="1447944"/>
    <lineage>
        <taxon>Eukaryota</taxon>
        <taxon>Fungi</taxon>
        <taxon>Dikarya</taxon>
        <taxon>Basidiomycota</taxon>
        <taxon>Agaricomycotina</taxon>
        <taxon>Agaricomycetes</taxon>
        <taxon>Agaricomycetidae</taxon>
        <taxon>Agaricales</taxon>
        <taxon>Marasmiineae</taxon>
        <taxon>Omphalotaceae</taxon>
        <taxon>Gymnopus</taxon>
    </lineage>
</organism>
<dbReference type="EMBL" id="ML769512">
    <property type="protein sequence ID" value="KAE9396488.1"/>
    <property type="molecule type" value="Genomic_DNA"/>
</dbReference>
<proteinExistence type="predicted"/>
<evidence type="ECO:0000313" key="2">
    <source>
        <dbReference type="Proteomes" id="UP000799118"/>
    </source>
</evidence>
<keyword evidence="2" id="KW-1185">Reference proteome</keyword>
<sequence length="312" mass="34957">MAPPKLYKTAADKKAAKKANYNRYYKKHKDSINHKCRSQYAQNEYLHSKIHSQQCVFYILRALIEVSRLSLRSKPKKDDTKASVFPGPFTISKSSSAMKNPDNLSEIKKSIMTVSPISQKDIPATPTLTLIVQKDVPTPALLPAFPIACSKTCKKVSKASLATPSIPKSPVCQRPSSCILMQHHSNTTGESLGLRLAKQSIEALYNSYVAGLGGSWPHFFDRLSTSFIDTDNSDEIDEAFDDNRWSVALMKKRFNLLQAEAVLVGDHLAIQEGRGMLERIEEVGEKLREFYWATLHGSEDFKEQVVAGHLVW</sequence>
<accession>A0A6A4HFN0</accession>
<evidence type="ECO:0000313" key="1">
    <source>
        <dbReference type="EMBL" id="KAE9396488.1"/>
    </source>
</evidence>
<reference evidence="1" key="1">
    <citation type="journal article" date="2019" name="Environ. Microbiol.">
        <title>Fungal ecological strategies reflected in gene transcription - a case study of two litter decomposers.</title>
        <authorList>
            <person name="Barbi F."/>
            <person name="Kohler A."/>
            <person name="Barry K."/>
            <person name="Baskaran P."/>
            <person name="Daum C."/>
            <person name="Fauchery L."/>
            <person name="Ihrmark K."/>
            <person name="Kuo A."/>
            <person name="LaButti K."/>
            <person name="Lipzen A."/>
            <person name="Morin E."/>
            <person name="Grigoriev I.V."/>
            <person name="Henrissat B."/>
            <person name="Lindahl B."/>
            <person name="Martin F."/>
        </authorList>
    </citation>
    <scope>NUCLEOTIDE SEQUENCE</scope>
    <source>
        <strain evidence="1">JB14</strain>
    </source>
</reference>